<gene>
    <name evidence="1" type="ORF">CEXT_177421</name>
</gene>
<protein>
    <submittedName>
        <fullName evidence="1">Uncharacterized protein</fullName>
    </submittedName>
</protein>
<keyword evidence="2" id="KW-1185">Reference proteome</keyword>
<dbReference type="AlphaFoldDB" id="A0AAV4M8M9"/>
<dbReference type="EMBL" id="BPLR01001978">
    <property type="protein sequence ID" value="GIX68590.1"/>
    <property type="molecule type" value="Genomic_DNA"/>
</dbReference>
<sequence>MKTVRLHYAYSPICARNSRVRSIEGAKRVPPSAVTTIPLYVYTGSILRPLPPHEWTARGIDRPPQLMNQRLAHAQTRPGCAFFQTATTLSTPFSEFGKKKVPFFVFDLRAATRL</sequence>
<reference evidence="1 2" key="1">
    <citation type="submission" date="2021-06" db="EMBL/GenBank/DDBJ databases">
        <title>Caerostris extrusa draft genome.</title>
        <authorList>
            <person name="Kono N."/>
            <person name="Arakawa K."/>
        </authorList>
    </citation>
    <scope>NUCLEOTIDE SEQUENCE [LARGE SCALE GENOMIC DNA]</scope>
</reference>
<proteinExistence type="predicted"/>
<evidence type="ECO:0000313" key="1">
    <source>
        <dbReference type="EMBL" id="GIX68590.1"/>
    </source>
</evidence>
<name>A0AAV4M8M9_CAEEX</name>
<comment type="caution">
    <text evidence="1">The sequence shown here is derived from an EMBL/GenBank/DDBJ whole genome shotgun (WGS) entry which is preliminary data.</text>
</comment>
<evidence type="ECO:0000313" key="2">
    <source>
        <dbReference type="Proteomes" id="UP001054945"/>
    </source>
</evidence>
<dbReference type="Proteomes" id="UP001054945">
    <property type="component" value="Unassembled WGS sequence"/>
</dbReference>
<organism evidence="1 2">
    <name type="scientific">Caerostris extrusa</name>
    <name type="common">Bark spider</name>
    <name type="synonym">Caerostris bankana</name>
    <dbReference type="NCBI Taxonomy" id="172846"/>
    <lineage>
        <taxon>Eukaryota</taxon>
        <taxon>Metazoa</taxon>
        <taxon>Ecdysozoa</taxon>
        <taxon>Arthropoda</taxon>
        <taxon>Chelicerata</taxon>
        <taxon>Arachnida</taxon>
        <taxon>Araneae</taxon>
        <taxon>Araneomorphae</taxon>
        <taxon>Entelegynae</taxon>
        <taxon>Araneoidea</taxon>
        <taxon>Araneidae</taxon>
        <taxon>Caerostris</taxon>
    </lineage>
</organism>
<accession>A0AAV4M8M9</accession>